<dbReference type="SUPFAM" id="SSF55658">
    <property type="entry name" value="L9 N-domain-like"/>
    <property type="match status" value="1"/>
</dbReference>
<dbReference type="InterPro" id="IPR000244">
    <property type="entry name" value="Ribosomal_bL9"/>
</dbReference>
<dbReference type="Pfam" id="PF01281">
    <property type="entry name" value="Ribosomal_L9_N"/>
    <property type="match status" value="1"/>
</dbReference>
<feature type="domain" description="Ribosomal protein L9" evidence="8">
    <location>
        <begin position="69"/>
        <end position="96"/>
    </location>
</feature>
<dbReference type="PROSITE" id="PS00651">
    <property type="entry name" value="RIBOSOMAL_L9"/>
    <property type="match status" value="1"/>
</dbReference>
<dbReference type="GO" id="GO:0005840">
    <property type="term" value="C:ribosome"/>
    <property type="evidence" value="ECO:0007669"/>
    <property type="project" value="UniProtKB-KW"/>
</dbReference>
<keyword evidence="2 7" id="KW-0699">rRNA-binding</keyword>
<dbReference type="InterPro" id="IPR020070">
    <property type="entry name" value="Ribosomal_bL9_N"/>
</dbReference>
<gene>
    <name evidence="7 9" type="primary">rplI</name>
    <name evidence="9" type="ORF">F4X82_03470</name>
</gene>
<evidence type="ECO:0000256" key="1">
    <source>
        <dbReference type="ARBA" id="ARBA00010605"/>
    </source>
</evidence>
<comment type="function">
    <text evidence="7">Binds to the 23S rRNA.</text>
</comment>
<reference evidence="9 10" key="1">
    <citation type="submission" date="2019-09" db="EMBL/GenBank/DDBJ databases">
        <title>Characterisation of the sponge microbiome using genome-centric metagenomics.</title>
        <authorList>
            <person name="Engelberts J.P."/>
            <person name="Robbins S.J."/>
            <person name="De Goeij J.M."/>
            <person name="Aranda M."/>
            <person name="Bell S.C."/>
            <person name="Webster N.S."/>
        </authorList>
    </citation>
    <scope>NUCLEOTIDE SEQUENCE [LARGE SCALE GENOMIC DNA]</scope>
    <source>
        <strain evidence="9">SB0662_bin_43</strain>
    </source>
</reference>
<comment type="similarity">
    <text evidence="1 7">Belongs to the bacterial ribosomal protein bL9 family.</text>
</comment>
<dbReference type="InterPro" id="IPR020069">
    <property type="entry name" value="Ribosomal_bL9_C"/>
</dbReference>
<proteinExistence type="inferred from homology"/>
<organism evidence="9 10">
    <name type="scientific">Candidatus Spechtbacteria bacterium SB0662_bin_43</name>
    <dbReference type="NCBI Taxonomy" id="2604897"/>
    <lineage>
        <taxon>Bacteria</taxon>
        <taxon>Candidatus Spechtiibacteriota</taxon>
    </lineage>
</organism>
<evidence type="ECO:0000313" key="9">
    <source>
        <dbReference type="EMBL" id="MYE38547.1"/>
    </source>
</evidence>
<keyword evidence="3 7" id="KW-0694">RNA-binding</keyword>
<comment type="caution">
    <text evidence="9">The sequence shown here is derived from an EMBL/GenBank/DDBJ whole genome shotgun (WGS) entry which is preliminary data.</text>
</comment>
<evidence type="ECO:0000256" key="4">
    <source>
        <dbReference type="ARBA" id="ARBA00022980"/>
    </source>
</evidence>
<dbReference type="SUPFAM" id="SSF55653">
    <property type="entry name" value="Ribosomal protein L9 C-domain"/>
    <property type="match status" value="1"/>
</dbReference>
<dbReference type="EMBL" id="VXOY01000031">
    <property type="protein sequence ID" value="MYE38547.1"/>
    <property type="molecule type" value="Genomic_DNA"/>
</dbReference>
<dbReference type="GO" id="GO:0006412">
    <property type="term" value="P:translation"/>
    <property type="evidence" value="ECO:0007669"/>
    <property type="project" value="UniProtKB-UniRule"/>
</dbReference>
<protein>
    <recommendedName>
        <fullName evidence="6 7">Large ribosomal subunit protein bL9</fullName>
    </recommendedName>
</protein>
<sequence length="205" mass="23378">MVYPFTYHHSRSWHCSYYCCSGRPCNRARRTIGTSATGGEEKIIIPFYGKVWYRKDMKIILLEDVKNCGRKGQVKHVSDGYARNYLLPNKLATLATYSALDSLEEEMRQRELEANQELVAIQKLAEGIENLNVYIRASVDENGTLYGGVAKKEIQQAMQDMNFSIDESAIMIDKPIKHTGEYPVTLQFEQGLEAQIKVIVEAEDE</sequence>
<evidence type="ECO:0000256" key="6">
    <source>
        <dbReference type="ARBA" id="ARBA00035292"/>
    </source>
</evidence>
<dbReference type="Proteomes" id="UP000449092">
    <property type="component" value="Unassembled WGS sequence"/>
</dbReference>
<evidence type="ECO:0000256" key="5">
    <source>
        <dbReference type="ARBA" id="ARBA00023274"/>
    </source>
</evidence>
<dbReference type="PANTHER" id="PTHR21368">
    <property type="entry name" value="50S RIBOSOMAL PROTEIN L9"/>
    <property type="match status" value="1"/>
</dbReference>
<dbReference type="GO" id="GO:0019843">
    <property type="term" value="F:rRNA binding"/>
    <property type="evidence" value="ECO:0007669"/>
    <property type="project" value="UniProtKB-UniRule"/>
</dbReference>
<evidence type="ECO:0000256" key="7">
    <source>
        <dbReference type="HAMAP-Rule" id="MF_00503"/>
    </source>
</evidence>
<dbReference type="Pfam" id="PF03948">
    <property type="entry name" value="Ribosomal_L9_C"/>
    <property type="match status" value="1"/>
</dbReference>
<dbReference type="InterPro" id="IPR036935">
    <property type="entry name" value="Ribosomal_bL9_N_sf"/>
</dbReference>
<keyword evidence="5 7" id="KW-0687">Ribonucleoprotein</keyword>
<name>A0A845DB19_9BACT</name>
<evidence type="ECO:0000259" key="8">
    <source>
        <dbReference type="PROSITE" id="PS00651"/>
    </source>
</evidence>
<dbReference type="AlphaFoldDB" id="A0A845DB19"/>
<dbReference type="InterPro" id="IPR020594">
    <property type="entry name" value="Ribosomal_bL9_bac/chp"/>
</dbReference>
<evidence type="ECO:0000256" key="2">
    <source>
        <dbReference type="ARBA" id="ARBA00022730"/>
    </source>
</evidence>
<evidence type="ECO:0000313" key="10">
    <source>
        <dbReference type="Proteomes" id="UP000449092"/>
    </source>
</evidence>
<dbReference type="GO" id="GO:0003735">
    <property type="term" value="F:structural constituent of ribosome"/>
    <property type="evidence" value="ECO:0007669"/>
    <property type="project" value="InterPro"/>
</dbReference>
<dbReference type="GO" id="GO:1990904">
    <property type="term" value="C:ribonucleoprotein complex"/>
    <property type="evidence" value="ECO:0007669"/>
    <property type="project" value="UniProtKB-KW"/>
</dbReference>
<dbReference type="Gene3D" id="3.40.5.10">
    <property type="entry name" value="Ribosomal protein L9, N-terminal domain"/>
    <property type="match status" value="1"/>
</dbReference>
<accession>A0A845DB19</accession>
<keyword evidence="4 7" id="KW-0689">Ribosomal protein</keyword>
<dbReference type="InterPro" id="IPR036791">
    <property type="entry name" value="Ribosomal_bL9_C_sf"/>
</dbReference>
<dbReference type="NCBIfam" id="TIGR00158">
    <property type="entry name" value="L9"/>
    <property type="match status" value="1"/>
</dbReference>
<dbReference type="HAMAP" id="MF_00503">
    <property type="entry name" value="Ribosomal_bL9"/>
    <property type="match status" value="1"/>
</dbReference>
<evidence type="ECO:0000256" key="3">
    <source>
        <dbReference type="ARBA" id="ARBA00022884"/>
    </source>
</evidence>
<dbReference type="InterPro" id="IPR009027">
    <property type="entry name" value="Ribosomal_bL9/RNase_H1_N"/>
</dbReference>
<dbReference type="Gene3D" id="3.10.430.100">
    <property type="entry name" value="Ribosomal protein L9, C-terminal domain"/>
    <property type="match status" value="1"/>
</dbReference>